<dbReference type="EMBL" id="CABEEZ010000122">
    <property type="protein sequence ID" value="VTR50609.1"/>
    <property type="molecule type" value="Genomic_DNA"/>
</dbReference>
<accession>A0A4U9VWY1</accession>
<protein>
    <submittedName>
        <fullName evidence="1">Uncharacterized protein</fullName>
    </submittedName>
</protein>
<proteinExistence type="predicted"/>
<sequence length="43" mass="4936">MYMEENKLIIAPNTANKVNELASLLFMAGTLFFITHKTAKYEK</sequence>
<organism evidence="1">
    <name type="scientific">Serratia fonticola</name>
    <dbReference type="NCBI Taxonomy" id="47917"/>
    <lineage>
        <taxon>Bacteria</taxon>
        <taxon>Pseudomonadati</taxon>
        <taxon>Pseudomonadota</taxon>
        <taxon>Gammaproteobacteria</taxon>
        <taxon>Enterobacterales</taxon>
        <taxon>Yersiniaceae</taxon>
        <taxon>Serratia</taxon>
    </lineage>
</organism>
<gene>
    <name evidence="1" type="ORF">NCTC12965_06012</name>
</gene>
<dbReference type="AlphaFoldDB" id="A0A4U9VWY1"/>
<reference evidence="1" key="1">
    <citation type="submission" date="2019-05" db="EMBL/GenBank/DDBJ databases">
        <authorList>
            <consortium name="Pathogen Informatics"/>
        </authorList>
    </citation>
    <scope>NUCLEOTIDE SEQUENCE [LARGE SCALE GENOMIC DNA]</scope>
    <source>
        <strain evidence="1">NCTC12965</strain>
    </source>
</reference>
<name>A0A4U9VWY1_SERFO</name>
<evidence type="ECO:0000313" key="1">
    <source>
        <dbReference type="EMBL" id="VTR50609.1"/>
    </source>
</evidence>